<evidence type="ECO:0000256" key="1">
    <source>
        <dbReference type="SAM" id="MobiDB-lite"/>
    </source>
</evidence>
<organism evidence="2 3">
    <name type="scientific">Rhizobium sophorae</name>
    <dbReference type="NCBI Taxonomy" id="1535242"/>
    <lineage>
        <taxon>Bacteria</taxon>
        <taxon>Pseudomonadati</taxon>
        <taxon>Pseudomonadota</taxon>
        <taxon>Alphaproteobacteria</taxon>
        <taxon>Hyphomicrobiales</taxon>
        <taxon>Rhizobiaceae</taxon>
        <taxon>Rhizobium/Agrobacterium group</taxon>
        <taxon>Rhizobium</taxon>
    </lineage>
</organism>
<feature type="compositionally biased region" description="Polar residues" evidence="1">
    <location>
        <begin position="152"/>
        <end position="167"/>
    </location>
</feature>
<accession>A0A7Y3S9J8</accession>
<dbReference type="AlphaFoldDB" id="A0A7Y3S9J8"/>
<name>A0A7Y3S9J8_9HYPH</name>
<feature type="compositionally biased region" description="Basic and acidic residues" evidence="1">
    <location>
        <begin position="79"/>
        <end position="103"/>
    </location>
</feature>
<dbReference type="RefSeq" id="WP_171377623.1">
    <property type="nucleotide sequence ID" value="NZ_JABFCN010000046.1"/>
</dbReference>
<dbReference type="InterPro" id="IPR009273">
    <property type="entry name" value="DUF930"/>
</dbReference>
<feature type="region of interest" description="Disordered" evidence="1">
    <location>
        <begin position="64"/>
        <end position="251"/>
    </location>
</feature>
<protein>
    <submittedName>
        <fullName evidence="2">DUF930 domain-containing protein</fullName>
    </submittedName>
</protein>
<dbReference type="EMBL" id="JABFCN010000046">
    <property type="protein sequence ID" value="NNU39633.1"/>
    <property type="molecule type" value="Genomic_DNA"/>
</dbReference>
<dbReference type="Proteomes" id="UP000519972">
    <property type="component" value="Unassembled WGS sequence"/>
</dbReference>
<reference evidence="2 3" key="1">
    <citation type="submission" date="2020-02" db="EMBL/GenBank/DDBJ databases">
        <authorList>
            <person name="Sun Q."/>
        </authorList>
    </citation>
    <scope>NUCLEOTIDE SEQUENCE [LARGE SCALE GENOMIC DNA]</scope>
    <source>
        <strain evidence="2 3">CCBAU 03386</strain>
    </source>
</reference>
<dbReference type="PRINTS" id="PR01217">
    <property type="entry name" value="PRICHEXTENSN"/>
</dbReference>
<sequence>MWLDAAGFKGHIAAVTEEDVEPAEAQHETGKQRPEIRWGVVASVAAHIPIVALLIFGLPKIEPKPLEDESVKVELVPPPEEKKPEPKEKPPEPKPPEEAKKEPPPPPPPPPLPPPPPPASKTPEQAKPRPMPTLNPVIEFGDRNSGPEKSLAGNSSQGETKPATTPPQHDAEPEQMPTQAAAEKPETETPASKPVPDDVKLPEVATTDVSPKPNGPPTDVSGEATTSIDQARPPEQKAAEKPKAAAKNNDLPKAKTLFSRMGDGNLFAQTAIDGLPRKERVATLCTTELQGQLVHGSPSYFPSALPSFGLRSGTVLDVPDAAFGTAKGWYHVRFRCELDEGATKVVSFAHEVGGLIPRSQYAKYEIRD</sequence>
<evidence type="ECO:0000313" key="3">
    <source>
        <dbReference type="Proteomes" id="UP000519972"/>
    </source>
</evidence>
<feature type="compositionally biased region" description="Pro residues" evidence="1">
    <location>
        <begin position="104"/>
        <end position="120"/>
    </location>
</feature>
<dbReference type="Pfam" id="PF06059">
    <property type="entry name" value="DUF930"/>
    <property type="match status" value="1"/>
</dbReference>
<comment type="caution">
    <text evidence="2">The sequence shown here is derived from an EMBL/GenBank/DDBJ whole genome shotgun (WGS) entry which is preliminary data.</text>
</comment>
<gene>
    <name evidence="2" type="ORF">G9X64_24790</name>
</gene>
<feature type="compositionally biased region" description="Basic and acidic residues" evidence="1">
    <location>
        <begin position="232"/>
        <end position="243"/>
    </location>
</feature>
<evidence type="ECO:0000313" key="2">
    <source>
        <dbReference type="EMBL" id="NNU39633.1"/>
    </source>
</evidence>
<proteinExistence type="predicted"/>
<keyword evidence="3" id="KW-1185">Reference proteome</keyword>